<evidence type="ECO:0000313" key="3">
    <source>
        <dbReference type="Proteomes" id="UP000253729"/>
    </source>
</evidence>
<dbReference type="AlphaFoldDB" id="A0A3F3PLX3"/>
<keyword evidence="1" id="KW-0812">Transmembrane</keyword>
<dbReference type="EMBL" id="KZ852082">
    <property type="protein sequence ID" value="RDH27925.1"/>
    <property type="molecule type" value="Genomic_DNA"/>
</dbReference>
<evidence type="ECO:0000256" key="1">
    <source>
        <dbReference type="SAM" id="Phobius"/>
    </source>
</evidence>
<feature type="transmembrane region" description="Helical" evidence="1">
    <location>
        <begin position="24"/>
        <end position="42"/>
    </location>
</feature>
<organism evidence="2 3">
    <name type="scientific">Aspergillus welwitschiae</name>
    <dbReference type="NCBI Taxonomy" id="1341132"/>
    <lineage>
        <taxon>Eukaryota</taxon>
        <taxon>Fungi</taxon>
        <taxon>Dikarya</taxon>
        <taxon>Ascomycota</taxon>
        <taxon>Pezizomycotina</taxon>
        <taxon>Eurotiomycetes</taxon>
        <taxon>Eurotiomycetidae</taxon>
        <taxon>Eurotiales</taxon>
        <taxon>Aspergillaceae</taxon>
        <taxon>Aspergillus</taxon>
        <taxon>Aspergillus subgen. Circumdati</taxon>
    </lineage>
</organism>
<feature type="transmembrane region" description="Helical" evidence="1">
    <location>
        <begin position="112"/>
        <end position="133"/>
    </location>
</feature>
<dbReference type="RefSeq" id="XP_026620947.1">
    <property type="nucleotide sequence ID" value="XM_026769700.1"/>
</dbReference>
<accession>A0A3F3PLX3</accession>
<feature type="transmembrane region" description="Helical" evidence="1">
    <location>
        <begin position="216"/>
        <end position="241"/>
    </location>
</feature>
<dbReference type="STRING" id="1341132.A0A3F3PLX3"/>
<keyword evidence="1" id="KW-0472">Membrane</keyword>
<proteinExistence type="predicted"/>
<name>A0A3F3PLX3_9EURO</name>
<feature type="transmembrane region" description="Helical" evidence="1">
    <location>
        <begin position="82"/>
        <end position="100"/>
    </location>
</feature>
<sequence length="336" mass="37849">MNSTFIPRSEEIGNSDAAEDLYGLGVRLGFYLQALAMILYMFGDRKTYGTGLKIASGSITVSILASWFSYAAQAQFSPSEAIIVLFYLTSLSLPAKYTLINPRTIKGESIGVFTLILTELATCAALLWTFATLVDTLPRLETPNLGFFFAPVSLTGWFRYLALAYFVIDATTSLISVSKMFQVLHIAWKPDGSSESESLSSDKEEQIKELIMWKGWLIYVAGLYWVFSIVAIETTLVWNHLTPLNDLGSPGQLIPFVTGVILLLDSIAVVAREHFIRYLEMANPICDYWLFVLWLLGQGYRIQLRYKLSFLRKLPYPRDEESGVWLRNKSESRSSC</sequence>
<feature type="transmembrane region" description="Helical" evidence="1">
    <location>
        <begin position="145"/>
        <end position="168"/>
    </location>
</feature>
<reference evidence="2 3" key="1">
    <citation type="submission" date="2018-07" db="EMBL/GenBank/DDBJ databases">
        <title>The genomes of Aspergillus section Nigri reveals drivers in fungal speciation.</title>
        <authorList>
            <consortium name="DOE Joint Genome Institute"/>
            <person name="Vesth T.C."/>
            <person name="Nybo J."/>
            <person name="Theobald S."/>
            <person name="Brandl J."/>
            <person name="Frisvad J.C."/>
            <person name="Nielsen K.F."/>
            <person name="Lyhne E.K."/>
            <person name="Kogle M.E."/>
            <person name="Kuo A."/>
            <person name="Riley R."/>
            <person name="Clum A."/>
            <person name="Nolan M."/>
            <person name="Lipzen A."/>
            <person name="Salamov A."/>
            <person name="Henrissat B."/>
            <person name="Wiebenga A."/>
            <person name="De vries R.P."/>
            <person name="Grigoriev I.V."/>
            <person name="Mortensen U.H."/>
            <person name="Andersen M.R."/>
            <person name="Baker S.E."/>
        </authorList>
    </citation>
    <scope>NUCLEOTIDE SEQUENCE [LARGE SCALE GENOMIC DNA]</scope>
    <source>
        <strain evidence="2 3">CBS 139.54b</strain>
    </source>
</reference>
<dbReference type="GeneID" id="38138056"/>
<feature type="transmembrane region" description="Helical" evidence="1">
    <location>
        <begin position="253"/>
        <end position="271"/>
    </location>
</feature>
<protein>
    <submittedName>
        <fullName evidence="2">Uncharacterized protein</fullName>
    </submittedName>
</protein>
<keyword evidence="1" id="KW-1133">Transmembrane helix</keyword>
<keyword evidence="3" id="KW-1185">Reference proteome</keyword>
<gene>
    <name evidence="2" type="ORF">BDQ94DRAFT_163244</name>
</gene>
<feature type="transmembrane region" description="Helical" evidence="1">
    <location>
        <begin position="54"/>
        <end position="70"/>
    </location>
</feature>
<evidence type="ECO:0000313" key="2">
    <source>
        <dbReference type="EMBL" id="RDH27925.1"/>
    </source>
</evidence>
<dbReference type="Proteomes" id="UP000253729">
    <property type="component" value="Unassembled WGS sequence"/>
</dbReference>